<dbReference type="EMBL" id="CAOF01000179">
    <property type="protein sequence ID" value="CCO49446.1"/>
    <property type="molecule type" value="Genomic_DNA"/>
</dbReference>
<dbReference type="PANTHER" id="PTHR40940">
    <property type="entry name" value="PROTEIN BATD-RELATED"/>
    <property type="match status" value="1"/>
</dbReference>
<keyword evidence="1" id="KW-1133">Transmembrane helix</keyword>
<accession>A0AAV2VXN5</accession>
<keyword evidence="1" id="KW-0472">Membrane</keyword>
<comment type="caution">
    <text evidence="3">The sequence shown here is derived from an EMBL/GenBank/DDBJ whole genome shotgun (WGS) entry which is preliminary data.</text>
</comment>
<protein>
    <recommendedName>
        <fullName evidence="5">Protein BatD</fullName>
    </recommendedName>
</protein>
<feature type="transmembrane region" description="Helical" evidence="1">
    <location>
        <begin position="419"/>
        <end position="439"/>
    </location>
</feature>
<keyword evidence="2" id="KW-0732">Signal</keyword>
<dbReference type="AlphaFoldDB" id="A0AAV2VXN5"/>
<evidence type="ECO:0000313" key="3">
    <source>
        <dbReference type="EMBL" id="CCO49446.1"/>
    </source>
</evidence>
<organism evidence="3 4">
    <name type="scientific">Vibrio nigripulchritudo SOn1</name>
    <dbReference type="NCBI Taxonomy" id="1238450"/>
    <lineage>
        <taxon>Bacteria</taxon>
        <taxon>Pseudomonadati</taxon>
        <taxon>Pseudomonadota</taxon>
        <taxon>Gammaproteobacteria</taxon>
        <taxon>Vibrionales</taxon>
        <taxon>Vibrionaceae</taxon>
        <taxon>Vibrio</taxon>
    </lineage>
</organism>
<proteinExistence type="predicted"/>
<keyword evidence="1" id="KW-0812">Transmembrane</keyword>
<dbReference type="Pfam" id="PF13584">
    <property type="entry name" value="BatD"/>
    <property type="match status" value="1"/>
</dbReference>
<sequence>MVIRKTMSLIRWFFSLAFISMFTVSSAWANTVATATVNRTTVNKDEVFQLKVAVNTRASNNAVDFSVLQSNFYMGRPSFSSAQRYINGRSSVSSEWTVALAATKTGILTIPSFEIEGAKTAPIAIQVTNNTQGRTQDDIIQFTASLDKDELYEGERTQLHARLIIKADLRRLQNTNIESAFGEGLSIEPKGESNQYQSVIDGVEATVVDQSFYVIPERAGQLTVHPPRLTGALVERARNGGTRLIQLDKSAPAMALKVNAKPDSYQGAWLPTPSLSLDQLWQDEDGERINATTLSARVGTPIQRTLVLRAKNLSQQQLPNLKIDYPDQIRVYDEAPKFSQGKDGDIIMTLKQVLIAKEAGEFTLPEVNIRWWDSINGEERTSTASSMNIMVEQGDAIAVSPMIQPEIPVETITVTDRGIWPYLTAGFATLWLITLALLVKAKRTSKPALNEKVSRKSSGSEADLLRAISSRDGITFDRAFNVWKQTYQADEALLAEAENFRASLFGRNKSSFDEKVLVSAIKSANPLNSGKESSALASL</sequence>
<name>A0AAV2VXN5_9VIBR</name>
<evidence type="ECO:0008006" key="5">
    <source>
        <dbReference type="Google" id="ProtNLM"/>
    </source>
</evidence>
<dbReference type="InterPro" id="IPR025738">
    <property type="entry name" value="BatD"/>
</dbReference>
<dbReference type="Proteomes" id="UP000018211">
    <property type="component" value="Unassembled WGS sequence"/>
</dbReference>
<dbReference type="PANTHER" id="PTHR40940:SF1">
    <property type="entry name" value="PROTEIN BATD"/>
    <property type="match status" value="1"/>
</dbReference>
<feature type="chain" id="PRO_5043752342" description="Protein BatD" evidence="2">
    <location>
        <begin position="30"/>
        <end position="539"/>
    </location>
</feature>
<evidence type="ECO:0000256" key="1">
    <source>
        <dbReference type="SAM" id="Phobius"/>
    </source>
</evidence>
<evidence type="ECO:0000313" key="4">
    <source>
        <dbReference type="Proteomes" id="UP000018211"/>
    </source>
</evidence>
<feature type="signal peptide" evidence="2">
    <location>
        <begin position="1"/>
        <end position="29"/>
    </location>
</feature>
<gene>
    <name evidence="3" type="ORF">VIBNISOn1_830002</name>
</gene>
<reference evidence="3 4" key="1">
    <citation type="journal article" date="2013" name="ISME J.">
        <title>Comparative genomics of pathogenic lineages of Vibrio nigripulchritudo identifies virulence-associated traits.</title>
        <authorList>
            <person name="Goudenege D."/>
            <person name="Labreuche Y."/>
            <person name="Krin E."/>
            <person name="Ansquer D."/>
            <person name="Mangenot S."/>
            <person name="Calteau A."/>
            <person name="Medigue C."/>
            <person name="Mazel D."/>
            <person name="Polz M.F."/>
            <person name="Le Roux F."/>
        </authorList>
    </citation>
    <scope>NUCLEOTIDE SEQUENCE [LARGE SCALE GENOMIC DNA]</scope>
    <source>
        <strain evidence="3 4">SOn1</strain>
    </source>
</reference>
<evidence type="ECO:0000256" key="2">
    <source>
        <dbReference type="SAM" id="SignalP"/>
    </source>
</evidence>